<evidence type="ECO:0000313" key="2">
    <source>
        <dbReference type="EMBL" id="TYJ54327.1"/>
    </source>
</evidence>
<organism evidence="2 3">
    <name type="scientific">Cryptococcus floricola</name>
    <dbReference type="NCBI Taxonomy" id="2591691"/>
    <lineage>
        <taxon>Eukaryota</taxon>
        <taxon>Fungi</taxon>
        <taxon>Dikarya</taxon>
        <taxon>Basidiomycota</taxon>
        <taxon>Agaricomycotina</taxon>
        <taxon>Tremellomycetes</taxon>
        <taxon>Tremellales</taxon>
        <taxon>Cryptococcaceae</taxon>
        <taxon>Cryptococcus</taxon>
    </lineage>
</organism>
<dbReference type="AlphaFoldDB" id="A0A5D3AS44"/>
<name>A0A5D3AS44_9TREE</name>
<evidence type="ECO:0000256" key="1">
    <source>
        <dbReference type="SAM" id="MobiDB-lite"/>
    </source>
</evidence>
<keyword evidence="3" id="KW-1185">Reference proteome</keyword>
<feature type="compositionally biased region" description="Low complexity" evidence="1">
    <location>
        <begin position="137"/>
        <end position="147"/>
    </location>
</feature>
<feature type="region of interest" description="Disordered" evidence="1">
    <location>
        <begin position="172"/>
        <end position="210"/>
    </location>
</feature>
<feature type="compositionally biased region" description="Acidic residues" evidence="1">
    <location>
        <begin position="91"/>
        <end position="104"/>
    </location>
</feature>
<protein>
    <submittedName>
        <fullName evidence="2">Uncharacterized protein</fullName>
    </submittedName>
</protein>
<comment type="caution">
    <text evidence="2">The sequence shown here is derived from an EMBL/GenBank/DDBJ whole genome shotgun (WGS) entry which is preliminary data.</text>
</comment>
<accession>A0A5D3AS44</accession>
<proteinExistence type="predicted"/>
<feature type="compositionally biased region" description="Basic and acidic residues" evidence="1">
    <location>
        <begin position="179"/>
        <end position="210"/>
    </location>
</feature>
<sequence>MSQTLKLPDTPHPHFLIPSPHTLHHTSLSSSPCSSASTIKMPRCLTPYPTRFSYSPLSSPQTGVSGVSLGSPVVVRASSPLSAVGMSFEGGDGEEEEEDEDEGSDLERDERTTGATRVSAPVRIPLNTTLPPTLRMSKLSSLSPSSSFNTRRLPLSPVPPRMLMKRRTTLPSYAPNEGVDFRTGRKSERFGGAERRGEKGKGRKKEEKRPEPLFLPKLNQARVARVRILTPYPSPSPVTPSPSWSSSGISPVPSPSPMSLVFADDYADISPVPAPLTESEVKMGMGIVKSMSRVDLRMRDDDEVYTLLPASDPPVTATGVQSGGGLLTASFETPRVVVSGAGVEWGVAHVD</sequence>
<dbReference type="Proteomes" id="UP000322245">
    <property type="component" value="Unassembled WGS sequence"/>
</dbReference>
<reference evidence="2 3" key="1">
    <citation type="submission" date="2017-05" db="EMBL/GenBank/DDBJ databases">
        <title>The Genome Sequence of Tsuchiyaea wingfieldii DSM 27421.</title>
        <authorList>
            <person name="Cuomo C."/>
            <person name="Passer A."/>
            <person name="Billmyre B."/>
            <person name="Heitman J."/>
        </authorList>
    </citation>
    <scope>NUCLEOTIDE SEQUENCE [LARGE SCALE GENOMIC DNA]</scope>
    <source>
        <strain evidence="2 3">DSM 27421</strain>
    </source>
</reference>
<evidence type="ECO:0000313" key="3">
    <source>
        <dbReference type="Proteomes" id="UP000322245"/>
    </source>
</evidence>
<feature type="region of interest" description="Disordered" evidence="1">
    <location>
        <begin position="83"/>
        <end position="159"/>
    </location>
</feature>
<dbReference type="EMBL" id="NIDF01000063">
    <property type="protein sequence ID" value="TYJ54327.1"/>
    <property type="molecule type" value="Genomic_DNA"/>
</dbReference>
<gene>
    <name evidence="2" type="ORF">B9479_004992</name>
</gene>